<dbReference type="OrthoDB" id="9814380at2"/>
<dbReference type="Pfam" id="PF13385">
    <property type="entry name" value="Laminin_G_3"/>
    <property type="match status" value="2"/>
</dbReference>
<dbReference type="GO" id="GO:0004553">
    <property type="term" value="F:hydrolase activity, hydrolyzing O-glycosyl compounds"/>
    <property type="evidence" value="ECO:0007669"/>
    <property type="project" value="UniProtKB-ARBA"/>
</dbReference>
<evidence type="ECO:0000313" key="6">
    <source>
        <dbReference type="Proteomes" id="UP000002774"/>
    </source>
</evidence>
<dbReference type="RefSeq" id="WP_008508444.1">
    <property type="nucleotide sequence ID" value="NZ_CM001403.1"/>
</dbReference>
<dbReference type="GO" id="GO:0005975">
    <property type="term" value="P:carbohydrate metabolic process"/>
    <property type="evidence" value="ECO:0007669"/>
    <property type="project" value="UniProtKB-ARBA"/>
</dbReference>
<dbReference type="eggNOG" id="COG4733">
    <property type="taxonomic scope" value="Bacteria"/>
</dbReference>
<protein>
    <submittedName>
        <fullName evidence="5">LamG domain protein jellyroll fold domain protein</fullName>
    </submittedName>
</protein>
<dbReference type="AlphaFoldDB" id="H1Y003"/>
<dbReference type="PROSITE" id="PS51257">
    <property type="entry name" value="PROKAR_LIPOPROTEIN"/>
    <property type="match status" value="1"/>
</dbReference>
<feature type="chain" id="PRO_5003558695" evidence="3">
    <location>
        <begin position="25"/>
        <end position="477"/>
    </location>
</feature>
<gene>
    <name evidence="5" type="ORF">Mucpa_3747</name>
</gene>
<evidence type="ECO:0000313" key="5">
    <source>
        <dbReference type="EMBL" id="EHQ27845.1"/>
    </source>
</evidence>
<evidence type="ECO:0000259" key="4">
    <source>
        <dbReference type="SMART" id="SM00560"/>
    </source>
</evidence>
<keyword evidence="1 3" id="KW-0732">Signal</keyword>
<dbReference type="SMART" id="SM00560">
    <property type="entry name" value="LamGL"/>
    <property type="match status" value="2"/>
</dbReference>
<evidence type="ECO:0000256" key="3">
    <source>
        <dbReference type="SAM" id="SignalP"/>
    </source>
</evidence>
<evidence type="ECO:0000256" key="1">
    <source>
        <dbReference type="ARBA" id="ARBA00022729"/>
    </source>
</evidence>
<evidence type="ECO:0000256" key="2">
    <source>
        <dbReference type="ARBA" id="ARBA00023157"/>
    </source>
</evidence>
<feature type="domain" description="LamG-like jellyroll fold" evidence="4">
    <location>
        <begin position="329"/>
        <end position="467"/>
    </location>
</feature>
<dbReference type="EMBL" id="CM001403">
    <property type="protein sequence ID" value="EHQ27845.1"/>
    <property type="molecule type" value="Genomic_DNA"/>
</dbReference>
<keyword evidence="2" id="KW-1015">Disulfide bond</keyword>
<proteinExistence type="predicted"/>
<organism evidence="5 6">
    <name type="scientific">Mucilaginibacter paludis DSM 18603</name>
    <dbReference type="NCBI Taxonomy" id="714943"/>
    <lineage>
        <taxon>Bacteria</taxon>
        <taxon>Pseudomonadati</taxon>
        <taxon>Bacteroidota</taxon>
        <taxon>Sphingobacteriia</taxon>
        <taxon>Sphingobacteriales</taxon>
        <taxon>Sphingobacteriaceae</taxon>
        <taxon>Mucilaginibacter</taxon>
    </lineage>
</organism>
<dbReference type="Gene3D" id="2.60.120.200">
    <property type="match status" value="2"/>
</dbReference>
<dbReference type="InterPro" id="IPR006558">
    <property type="entry name" value="LamG-like"/>
</dbReference>
<dbReference type="SUPFAM" id="SSF49899">
    <property type="entry name" value="Concanavalin A-like lectins/glucanases"/>
    <property type="match status" value="2"/>
</dbReference>
<keyword evidence="6" id="KW-1185">Reference proteome</keyword>
<dbReference type="HOGENOM" id="CLU_608185_0_0_10"/>
<dbReference type="Proteomes" id="UP000002774">
    <property type="component" value="Chromosome"/>
</dbReference>
<feature type="domain" description="LamG-like jellyroll fold" evidence="4">
    <location>
        <begin position="113"/>
        <end position="253"/>
    </location>
</feature>
<dbReference type="InterPro" id="IPR013320">
    <property type="entry name" value="ConA-like_dom_sf"/>
</dbReference>
<reference evidence="5" key="1">
    <citation type="submission" date="2011-09" db="EMBL/GenBank/DDBJ databases">
        <title>The permanent draft genome of Mucilaginibacter paludis DSM 18603.</title>
        <authorList>
            <consortium name="US DOE Joint Genome Institute (JGI-PGF)"/>
            <person name="Lucas S."/>
            <person name="Han J."/>
            <person name="Lapidus A."/>
            <person name="Bruce D."/>
            <person name="Goodwin L."/>
            <person name="Pitluck S."/>
            <person name="Peters L."/>
            <person name="Kyrpides N."/>
            <person name="Mavromatis K."/>
            <person name="Ivanova N."/>
            <person name="Mikhailova N."/>
            <person name="Held B."/>
            <person name="Detter J.C."/>
            <person name="Tapia R."/>
            <person name="Han C."/>
            <person name="Land M."/>
            <person name="Hauser L."/>
            <person name="Markowitz V."/>
            <person name="Cheng J.-F."/>
            <person name="Hugenholtz P."/>
            <person name="Woyke T."/>
            <person name="Wu D."/>
            <person name="Tindall B."/>
            <person name="Brambilla E."/>
            <person name="Klenk H.-P."/>
            <person name="Eisen J.A."/>
        </authorList>
    </citation>
    <scope>NUCLEOTIDE SEQUENCE [LARGE SCALE GENOMIC DNA]</scope>
    <source>
        <strain evidence="5">DSM 18603</strain>
    </source>
</reference>
<name>H1Y003_9SPHI</name>
<dbReference type="PANTHER" id="PTHR47635">
    <property type="entry name" value="CUB DOMAIN-CONTAINING PROTEIN"/>
    <property type="match status" value="1"/>
</dbReference>
<feature type="signal peptide" evidence="3">
    <location>
        <begin position="1"/>
        <end position="24"/>
    </location>
</feature>
<sequence length="477" mass="50792">MKKQNKPITLWAIAILATAFTACQKPAKLNPSTSADGTKSNTLTTQSLTNGLIAYWPLDGNASDVSGNGHNGTTYNVTSVADRFGNANSAYHFNGSTSYISVADNAALRLNGTDFTINAWVKLDTYNSSFGSEVVDKRLPGGNTGYTFSINGYANTVSPLGTFGWGGGATSTVAIDTAQWHMITVVYTASSQEIKLYKDGVYNNTTSSMASPLSTNNATLYIGCDNPTISSPGYFFNGSMDDIRIYGKALDANTIGDIYGAPNVNTGLIAYWAFDGNANDFSGNNNNGTLHNVTPVADRNGNANSAYHFNGSNSFISVADNTALRLSGTDFTINAWVKLDDYNASYGSEVVDKRLPGGNTGYTFSINGYANTVSPLGTFGWGGTSTVALDTTQWHMVTAVYTVATQEVKLYKDGVYNNTTSSIASPLSTNNATLYIGCDNPIISSPGYFFNGAMDDIRIYNRALDATAITQLHNTIN</sequence>
<dbReference type="PANTHER" id="PTHR47635:SF2">
    <property type="entry name" value="LAMG-LIKE JELLYROLL FOLD DOMAIN-CONTAINING PROTEIN"/>
    <property type="match status" value="1"/>
</dbReference>
<accession>H1Y003</accession>